<comment type="similarity">
    <text evidence="5">Belongs to the SAT4 family.</text>
</comment>
<proteinExistence type="inferred from homology"/>
<accession>A0A6A7A8B9</accession>
<name>A0A6A7A8B9_9PLEO</name>
<reference evidence="8" key="1">
    <citation type="journal article" date="2020" name="Stud. Mycol.">
        <title>101 Dothideomycetes genomes: a test case for predicting lifestyles and emergence of pathogens.</title>
        <authorList>
            <person name="Haridas S."/>
            <person name="Albert R."/>
            <person name="Binder M."/>
            <person name="Bloem J."/>
            <person name="Labutti K."/>
            <person name="Salamov A."/>
            <person name="Andreopoulos B."/>
            <person name="Baker S."/>
            <person name="Barry K."/>
            <person name="Bills G."/>
            <person name="Bluhm B."/>
            <person name="Cannon C."/>
            <person name="Castanera R."/>
            <person name="Culley D."/>
            <person name="Daum C."/>
            <person name="Ezra D."/>
            <person name="Gonzalez J."/>
            <person name="Henrissat B."/>
            <person name="Kuo A."/>
            <person name="Liang C."/>
            <person name="Lipzen A."/>
            <person name="Lutzoni F."/>
            <person name="Magnuson J."/>
            <person name="Mondo S."/>
            <person name="Nolan M."/>
            <person name="Ohm R."/>
            <person name="Pangilinan J."/>
            <person name="Park H.-J."/>
            <person name="Ramirez L."/>
            <person name="Alfaro M."/>
            <person name="Sun H."/>
            <person name="Tritt A."/>
            <person name="Yoshinaga Y."/>
            <person name="Zwiers L.-H."/>
            <person name="Turgeon B."/>
            <person name="Goodwin S."/>
            <person name="Spatafora J."/>
            <person name="Crous P."/>
            <person name="Grigoriev I."/>
        </authorList>
    </citation>
    <scope>NUCLEOTIDE SEQUENCE</scope>
    <source>
        <strain evidence="8">CBS 113818</strain>
    </source>
</reference>
<evidence type="ECO:0000256" key="2">
    <source>
        <dbReference type="ARBA" id="ARBA00022692"/>
    </source>
</evidence>
<feature type="transmembrane region" description="Helical" evidence="6">
    <location>
        <begin position="273"/>
        <end position="295"/>
    </location>
</feature>
<feature type="domain" description="Rhodopsin" evidence="7">
    <location>
        <begin position="54"/>
        <end position="298"/>
    </location>
</feature>
<evidence type="ECO:0000256" key="5">
    <source>
        <dbReference type="ARBA" id="ARBA00038359"/>
    </source>
</evidence>
<feature type="transmembrane region" description="Helical" evidence="6">
    <location>
        <begin position="231"/>
        <end position="253"/>
    </location>
</feature>
<evidence type="ECO:0000313" key="9">
    <source>
        <dbReference type="Proteomes" id="UP000799424"/>
    </source>
</evidence>
<feature type="transmembrane region" description="Helical" evidence="6">
    <location>
        <begin position="35"/>
        <end position="57"/>
    </location>
</feature>
<keyword evidence="9" id="KW-1185">Reference proteome</keyword>
<evidence type="ECO:0000256" key="3">
    <source>
        <dbReference type="ARBA" id="ARBA00022989"/>
    </source>
</evidence>
<keyword evidence="4 6" id="KW-0472">Membrane</keyword>
<feature type="transmembrane region" description="Helical" evidence="6">
    <location>
        <begin position="110"/>
        <end position="134"/>
    </location>
</feature>
<sequence length="388" mass="43045">MGDSGMNQFLPAILDMLKHPPDPNANKPLTNLQEVVYGVTLPCLILSWLAVGFRLHVRFRVVREPGLDDVFVILSAVLNLVAHIAFYGGLRAGLGQHLIHILGILATTMKWSYVANGAYLTTTACVKLSLLLQYLRLFRGGYQRTVTVVLLVMVVVWGGITSFMIWFPCFPVSSYWDRAKPGRCYGFGFGSLQGVKDTLFAYAGSNMALDIAIFLLPLTMFLKRGLKRKQVLAMTGLFALGSIVVVMAILRLWSGVKYNNTNDMYDFTWWLPGVLFFSCLEVDFALMCASMPIFWPMVVAAWSDIFVTSEVIVSHRRRSQHLGNNASFFELDGATSLKSHASTDGMKHSISQEVTPWETGFDPILGTGPGTGITQVEVQTRAQKARIL</sequence>
<dbReference type="Proteomes" id="UP000799424">
    <property type="component" value="Unassembled WGS sequence"/>
</dbReference>
<evidence type="ECO:0000256" key="1">
    <source>
        <dbReference type="ARBA" id="ARBA00004141"/>
    </source>
</evidence>
<protein>
    <recommendedName>
        <fullName evidence="7">Rhodopsin domain-containing protein</fullName>
    </recommendedName>
</protein>
<evidence type="ECO:0000259" key="7">
    <source>
        <dbReference type="Pfam" id="PF20684"/>
    </source>
</evidence>
<dbReference type="AlphaFoldDB" id="A0A6A7A8B9"/>
<dbReference type="PANTHER" id="PTHR33048">
    <property type="entry name" value="PTH11-LIKE INTEGRAL MEMBRANE PROTEIN (AFU_ORTHOLOGUE AFUA_5G11245)"/>
    <property type="match status" value="1"/>
</dbReference>
<dbReference type="EMBL" id="MU006221">
    <property type="protein sequence ID" value="KAF2829541.1"/>
    <property type="molecule type" value="Genomic_DNA"/>
</dbReference>
<dbReference type="InterPro" id="IPR052337">
    <property type="entry name" value="SAT4-like"/>
</dbReference>
<evidence type="ECO:0000313" key="8">
    <source>
        <dbReference type="EMBL" id="KAF2829541.1"/>
    </source>
</evidence>
<feature type="transmembrane region" description="Helical" evidence="6">
    <location>
        <begin position="199"/>
        <end position="219"/>
    </location>
</feature>
<dbReference type="GO" id="GO:0016020">
    <property type="term" value="C:membrane"/>
    <property type="evidence" value="ECO:0007669"/>
    <property type="project" value="UniProtKB-SubCell"/>
</dbReference>
<organism evidence="8 9">
    <name type="scientific">Ophiobolus disseminans</name>
    <dbReference type="NCBI Taxonomy" id="1469910"/>
    <lineage>
        <taxon>Eukaryota</taxon>
        <taxon>Fungi</taxon>
        <taxon>Dikarya</taxon>
        <taxon>Ascomycota</taxon>
        <taxon>Pezizomycotina</taxon>
        <taxon>Dothideomycetes</taxon>
        <taxon>Pleosporomycetidae</taxon>
        <taxon>Pleosporales</taxon>
        <taxon>Pleosporineae</taxon>
        <taxon>Phaeosphaeriaceae</taxon>
        <taxon>Ophiobolus</taxon>
    </lineage>
</organism>
<feature type="transmembrane region" description="Helical" evidence="6">
    <location>
        <begin position="146"/>
        <end position="167"/>
    </location>
</feature>
<dbReference type="InterPro" id="IPR049326">
    <property type="entry name" value="Rhodopsin_dom_fungi"/>
</dbReference>
<gene>
    <name evidence="8" type="ORF">CC86DRAFT_191100</name>
</gene>
<keyword evidence="3 6" id="KW-1133">Transmembrane helix</keyword>
<keyword evidence="2 6" id="KW-0812">Transmembrane</keyword>
<evidence type="ECO:0000256" key="6">
    <source>
        <dbReference type="SAM" id="Phobius"/>
    </source>
</evidence>
<dbReference type="PANTHER" id="PTHR33048:SF47">
    <property type="entry name" value="INTEGRAL MEMBRANE PROTEIN-RELATED"/>
    <property type="match status" value="1"/>
</dbReference>
<dbReference type="Pfam" id="PF20684">
    <property type="entry name" value="Fung_rhodopsin"/>
    <property type="match status" value="1"/>
</dbReference>
<dbReference type="OrthoDB" id="61113at2759"/>
<evidence type="ECO:0000256" key="4">
    <source>
        <dbReference type="ARBA" id="ARBA00023136"/>
    </source>
</evidence>
<comment type="subcellular location">
    <subcellularLocation>
        <location evidence="1">Membrane</location>
        <topology evidence="1">Multi-pass membrane protein</topology>
    </subcellularLocation>
</comment>
<feature type="transmembrane region" description="Helical" evidence="6">
    <location>
        <begin position="69"/>
        <end position="90"/>
    </location>
</feature>